<proteinExistence type="predicted"/>
<feature type="chain" id="PRO_5022771698" evidence="1">
    <location>
        <begin position="23"/>
        <end position="500"/>
    </location>
</feature>
<keyword evidence="1" id="KW-0732">Signal</keyword>
<keyword evidence="2" id="KW-0456">Lyase</keyword>
<dbReference type="GO" id="GO:0016829">
    <property type="term" value="F:lyase activity"/>
    <property type="evidence" value="ECO:0007669"/>
    <property type="project" value="UniProtKB-KW"/>
</dbReference>
<evidence type="ECO:0000313" key="3">
    <source>
        <dbReference type="Proteomes" id="UP000320176"/>
    </source>
</evidence>
<keyword evidence="3" id="KW-1185">Reference proteome</keyword>
<gene>
    <name evidence="2" type="ORF">Pla52n_48720</name>
</gene>
<dbReference type="EMBL" id="SJPN01000006">
    <property type="protein sequence ID" value="TWT98360.1"/>
    <property type="molecule type" value="Genomic_DNA"/>
</dbReference>
<dbReference type="Gene3D" id="1.50.10.20">
    <property type="match status" value="1"/>
</dbReference>
<evidence type="ECO:0000313" key="2">
    <source>
        <dbReference type="EMBL" id="TWT98360.1"/>
    </source>
</evidence>
<evidence type="ECO:0000256" key="1">
    <source>
        <dbReference type="SAM" id="SignalP"/>
    </source>
</evidence>
<reference evidence="2 3" key="1">
    <citation type="submission" date="2019-02" db="EMBL/GenBank/DDBJ databases">
        <title>Deep-cultivation of Planctomycetes and their phenomic and genomic characterization uncovers novel biology.</title>
        <authorList>
            <person name="Wiegand S."/>
            <person name="Jogler M."/>
            <person name="Boedeker C."/>
            <person name="Pinto D."/>
            <person name="Vollmers J."/>
            <person name="Rivas-Marin E."/>
            <person name="Kohn T."/>
            <person name="Peeters S.H."/>
            <person name="Heuer A."/>
            <person name="Rast P."/>
            <person name="Oberbeckmann S."/>
            <person name="Bunk B."/>
            <person name="Jeske O."/>
            <person name="Meyerdierks A."/>
            <person name="Storesund J.E."/>
            <person name="Kallscheuer N."/>
            <person name="Luecker S."/>
            <person name="Lage O.M."/>
            <person name="Pohl T."/>
            <person name="Merkel B.J."/>
            <person name="Hornburger P."/>
            <person name="Mueller R.-W."/>
            <person name="Bruemmer F."/>
            <person name="Labrenz M."/>
            <person name="Spormann A.M."/>
            <person name="Op Den Camp H."/>
            <person name="Overmann J."/>
            <person name="Amann R."/>
            <person name="Jetten M.S.M."/>
            <person name="Mascher T."/>
            <person name="Medema M.H."/>
            <person name="Devos D.P."/>
            <person name="Kaster A.-K."/>
            <person name="Ovreas L."/>
            <person name="Rohde M."/>
            <person name="Galperin M.Y."/>
            <person name="Jogler C."/>
        </authorList>
    </citation>
    <scope>NUCLEOTIDE SEQUENCE [LARGE SCALE GENOMIC DNA]</scope>
    <source>
        <strain evidence="2 3">Pla52n</strain>
    </source>
</reference>
<dbReference type="RefSeq" id="WP_231742267.1">
    <property type="nucleotide sequence ID" value="NZ_CP151726.1"/>
</dbReference>
<name>A0A5C6AFY4_9BACT</name>
<accession>A0A5C6AFY4</accession>
<dbReference type="Proteomes" id="UP000320176">
    <property type="component" value="Unassembled WGS sequence"/>
</dbReference>
<dbReference type="AlphaFoldDB" id="A0A5C6AFY4"/>
<comment type="caution">
    <text evidence="2">The sequence shown here is derived from an EMBL/GenBank/DDBJ whole genome shotgun (WGS) entry which is preliminary data.</text>
</comment>
<feature type="signal peptide" evidence="1">
    <location>
        <begin position="1"/>
        <end position="22"/>
    </location>
</feature>
<protein>
    <submittedName>
        <fullName evidence="2">Pectic acid lyase</fullName>
    </submittedName>
</protein>
<organism evidence="2 3">
    <name type="scientific">Stieleria varia</name>
    <dbReference type="NCBI Taxonomy" id="2528005"/>
    <lineage>
        <taxon>Bacteria</taxon>
        <taxon>Pseudomonadati</taxon>
        <taxon>Planctomycetota</taxon>
        <taxon>Planctomycetia</taxon>
        <taxon>Pirellulales</taxon>
        <taxon>Pirellulaceae</taxon>
        <taxon>Stieleria</taxon>
    </lineage>
</organism>
<sequence length="500" mass="55730" precursor="true">MRIALLCPALAFLLISVRMGTAQDPSFTQQSVRQAMVSATSFMRDQIADHGGYAYVSSADGKYSNGEGIAGPDRIWVQPPGTPAVGMAMLQAYQASGDKVHLDAAIDAGNALVAGQLRSGGWGYSIEFDPSLRKKIPYRVGPHGGKDQITPTPSPGGWTVWRQGKNKANKTLIDDDTTPASIRFLAKLDQELGFKHQEIHDAALYALQSTLNAQYPIGAWGHNYDRFQPSPPSESFYPILRASYPKDWPRKWPNAWNGCYGLNDRITTNMIETMLLAADVYDDDRYRQSAIRGGDFLVNAQMPMPQPAWAQQYDENMHPVWERKFEPPAITGGESQDVIATLLKLYRETGQERFLQPIGPALKYLRNSLRKDGQLARYYELQTNRPLYFDKEYQLTSDDSNVPDHYGFIVESKLEPLDREYQRLINAGPEPKSKSLKTLAKAVAPVLAAQRSDGAWLTPTFVRDGDGKKVTPAEGVVESAVFIKNMRVLADWLAAAKRVR</sequence>
<dbReference type="SUPFAM" id="SSF81853">
    <property type="entry name" value="Family 10 polysaccharide lyase"/>
    <property type="match status" value="1"/>
</dbReference>